<name>A0A4R7SQP6_9BACT</name>
<keyword evidence="2" id="KW-1185">Reference proteome</keyword>
<organism evidence="1 2">
    <name type="scientific">Prosthecobacter fusiformis</name>
    <dbReference type="NCBI Taxonomy" id="48464"/>
    <lineage>
        <taxon>Bacteria</taxon>
        <taxon>Pseudomonadati</taxon>
        <taxon>Verrucomicrobiota</taxon>
        <taxon>Verrucomicrobiia</taxon>
        <taxon>Verrucomicrobiales</taxon>
        <taxon>Verrucomicrobiaceae</taxon>
        <taxon>Prosthecobacter</taxon>
    </lineage>
</organism>
<sequence length="97" mass="10994">MISSEHHARFEQALGSLDPAARMYQLATTLRDEGVSQIDLYTLFSHYLQKTSGKDPLYDAIADPMDIIHGGPWAKGQDLYPEPLTEEIIKSERKVYL</sequence>
<dbReference type="Proteomes" id="UP000295662">
    <property type="component" value="Unassembled WGS sequence"/>
</dbReference>
<evidence type="ECO:0000313" key="1">
    <source>
        <dbReference type="EMBL" id="TDU81580.1"/>
    </source>
</evidence>
<evidence type="ECO:0000313" key="2">
    <source>
        <dbReference type="Proteomes" id="UP000295662"/>
    </source>
</evidence>
<dbReference type="OrthoDB" id="199688at2"/>
<protein>
    <submittedName>
        <fullName evidence="1">Uncharacterized protein</fullName>
    </submittedName>
</protein>
<accession>A0A4R7SQP6</accession>
<dbReference type="AlphaFoldDB" id="A0A4R7SQP6"/>
<dbReference type="EMBL" id="SOCA01000001">
    <property type="protein sequence ID" value="TDU81580.1"/>
    <property type="molecule type" value="Genomic_DNA"/>
</dbReference>
<comment type="caution">
    <text evidence="1">The sequence shown here is derived from an EMBL/GenBank/DDBJ whole genome shotgun (WGS) entry which is preliminary data.</text>
</comment>
<dbReference type="RefSeq" id="WP_133793520.1">
    <property type="nucleotide sequence ID" value="NZ_SOCA01000001.1"/>
</dbReference>
<proteinExistence type="predicted"/>
<reference evidence="1 2" key="1">
    <citation type="submission" date="2019-03" db="EMBL/GenBank/DDBJ databases">
        <title>Genomic Encyclopedia of Archaeal and Bacterial Type Strains, Phase II (KMG-II): from individual species to whole genera.</title>
        <authorList>
            <person name="Goeker M."/>
        </authorList>
    </citation>
    <scope>NUCLEOTIDE SEQUENCE [LARGE SCALE GENOMIC DNA]</scope>
    <source>
        <strain evidence="1 2">ATCC 25309</strain>
    </source>
</reference>
<gene>
    <name evidence="1" type="ORF">EI77_00890</name>
</gene>